<sequence>SLSMSQLSRSPLDRSLLRPKTDLPLATFSLLLSEMIKYSNGRSRTVQELQSKLADFGRHIGSRSLDLLFFRERNGRRELRLKNALFLVKSSLWRMLFGKDCDDLEQSTDDERTFYFVEREPVTNRFVSFSQKADTNVNCAAFIGGVLEGALCSAGFQCQVATFFSNDVTYYEVKFEPSVLTRDRSLDSR</sequence>
<dbReference type="PIRSF" id="PIRSF017479">
    <property type="entry name" value="TRAPP_I_complex_Trs31"/>
    <property type="match status" value="1"/>
</dbReference>
<dbReference type="SUPFAM" id="SSF111126">
    <property type="entry name" value="Ligand-binding domain in the NO signalling and Golgi transport"/>
    <property type="match status" value="1"/>
</dbReference>
<evidence type="ECO:0000256" key="7">
    <source>
        <dbReference type="ARBA" id="ARBA00023034"/>
    </source>
</evidence>
<dbReference type="Gene3D" id="3.30.1380.20">
    <property type="entry name" value="Trafficking protein particle complex subunit 3"/>
    <property type="match status" value="1"/>
</dbReference>
<comment type="caution">
    <text evidence="9">The sequence shown here is derived from an EMBL/GenBank/DDBJ whole genome shotgun (WGS) entry which is preliminary data.</text>
</comment>
<evidence type="ECO:0000256" key="3">
    <source>
        <dbReference type="ARBA" id="ARBA00006218"/>
    </source>
</evidence>
<dbReference type="CDD" id="cd14943">
    <property type="entry name" value="TRAPPC5_Trs31"/>
    <property type="match status" value="1"/>
</dbReference>
<keyword evidence="6" id="KW-0931">ER-Golgi transport</keyword>
<dbReference type="GO" id="GO:1990072">
    <property type="term" value="C:TRAPPIII protein complex"/>
    <property type="evidence" value="ECO:0007669"/>
    <property type="project" value="TreeGrafter"/>
</dbReference>
<keyword evidence="4" id="KW-0813">Transport</keyword>
<comment type="subcellular location">
    <subcellularLocation>
        <location evidence="2">Endoplasmic reticulum</location>
    </subcellularLocation>
    <subcellularLocation>
        <location evidence="1">Golgi apparatus</location>
        <location evidence="1">cis-Golgi network</location>
    </subcellularLocation>
</comment>
<dbReference type="GO" id="GO:1990071">
    <property type="term" value="C:TRAPPII protein complex"/>
    <property type="evidence" value="ECO:0007669"/>
    <property type="project" value="TreeGrafter"/>
</dbReference>
<dbReference type="PANTHER" id="PTHR20902">
    <property type="entry name" value="41-2 PROTEIN ANTIGEN-RELATED"/>
    <property type="match status" value="1"/>
</dbReference>
<evidence type="ECO:0000256" key="4">
    <source>
        <dbReference type="ARBA" id="ARBA00022448"/>
    </source>
</evidence>
<dbReference type="GO" id="GO:0005783">
    <property type="term" value="C:endoplasmic reticulum"/>
    <property type="evidence" value="ECO:0007669"/>
    <property type="project" value="UniProtKB-SubCell"/>
</dbReference>
<keyword evidence="10" id="KW-1185">Reference proteome</keyword>
<dbReference type="GO" id="GO:0006888">
    <property type="term" value="P:endoplasmic reticulum to Golgi vesicle-mediated transport"/>
    <property type="evidence" value="ECO:0007669"/>
    <property type="project" value="TreeGrafter"/>
</dbReference>
<evidence type="ECO:0000256" key="2">
    <source>
        <dbReference type="ARBA" id="ARBA00004240"/>
    </source>
</evidence>
<evidence type="ECO:0000256" key="6">
    <source>
        <dbReference type="ARBA" id="ARBA00022892"/>
    </source>
</evidence>
<dbReference type="Pfam" id="PF04051">
    <property type="entry name" value="TRAPP"/>
    <property type="match status" value="1"/>
</dbReference>
<feature type="non-terminal residue" evidence="9">
    <location>
        <position position="1"/>
    </location>
</feature>
<dbReference type="EMBL" id="NIVC01003988">
    <property type="protein sequence ID" value="PAA49055.1"/>
    <property type="molecule type" value="Genomic_DNA"/>
</dbReference>
<keyword evidence="7" id="KW-0333">Golgi apparatus</keyword>
<keyword evidence="5" id="KW-0256">Endoplasmic reticulum</keyword>
<gene>
    <name evidence="8" type="ORF">BOX15_Mlig005560g2</name>
    <name evidence="9" type="ORF">BOX15_Mlig005560g4</name>
</gene>
<organism evidence="9 10">
    <name type="scientific">Macrostomum lignano</name>
    <dbReference type="NCBI Taxonomy" id="282301"/>
    <lineage>
        <taxon>Eukaryota</taxon>
        <taxon>Metazoa</taxon>
        <taxon>Spiralia</taxon>
        <taxon>Lophotrochozoa</taxon>
        <taxon>Platyhelminthes</taxon>
        <taxon>Rhabditophora</taxon>
        <taxon>Macrostomorpha</taxon>
        <taxon>Macrostomida</taxon>
        <taxon>Macrostomidae</taxon>
        <taxon>Macrostomum</taxon>
    </lineage>
</organism>
<reference evidence="9 10" key="1">
    <citation type="submission" date="2017-06" db="EMBL/GenBank/DDBJ databases">
        <title>A platform for efficient transgenesis in Macrostomum lignano, a flatworm model organism for stem cell research.</title>
        <authorList>
            <person name="Berezikov E."/>
        </authorList>
    </citation>
    <scope>NUCLEOTIDE SEQUENCE [LARGE SCALE GENOMIC DNA]</scope>
    <source>
        <strain evidence="9">DV1</strain>
        <tissue evidence="9">Whole organism</tissue>
    </source>
</reference>
<accession>A0A267G4P4</accession>
<dbReference type="GO" id="GO:1990070">
    <property type="term" value="C:TRAPPI protein complex"/>
    <property type="evidence" value="ECO:0007669"/>
    <property type="project" value="TreeGrafter"/>
</dbReference>
<evidence type="ECO:0000313" key="8">
    <source>
        <dbReference type="EMBL" id="PAA49055.1"/>
    </source>
</evidence>
<evidence type="ECO:0000313" key="9">
    <source>
        <dbReference type="EMBL" id="PAA80222.1"/>
    </source>
</evidence>
<evidence type="ECO:0000256" key="5">
    <source>
        <dbReference type="ARBA" id="ARBA00022824"/>
    </source>
</evidence>
<evidence type="ECO:0000313" key="10">
    <source>
        <dbReference type="Proteomes" id="UP000215902"/>
    </source>
</evidence>
<dbReference type="Proteomes" id="UP000215902">
    <property type="component" value="Unassembled WGS sequence"/>
</dbReference>
<dbReference type="OrthoDB" id="6234899at2759"/>
<dbReference type="STRING" id="282301.A0A267G4P4"/>
<evidence type="ECO:0008006" key="11">
    <source>
        <dbReference type="Google" id="ProtNLM"/>
    </source>
</evidence>
<proteinExistence type="inferred from homology"/>
<dbReference type="EMBL" id="NIVC01000592">
    <property type="protein sequence ID" value="PAA80222.1"/>
    <property type="molecule type" value="Genomic_DNA"/>
</dbReference>
<dbReference type="InterPro" id="IPR007194">
    <property type="entry name" value="TRAPP_component"/>
</dbReference>
<dbReference type="InterPro" id="IPR024096">
    <property type="entry name" value="NO_sig/Golgi_transp_ligand-bd"/>
</dbReference>
<evidence type="ECO:0000256" key="1">
    <source>
        <dbReference type="ARBA" id="ARBA00004222"/>
    </source>
</evidence>
<dbReference type="InterPro" id="IPR016696">
    <property type="entry name" value="TRAPP-I_su5"/>
</dbReference>
<comment type="similarity">
    <text evidence="3">Belongs to the TRAPP small subunits family. BET3 subfamily.</text>
</comment>
<name>A0A267G4P4_9PLAT</name>
<protein>
    <recommendedName>
        <fullName evidence="11">Trafficking protein particle complex subunit 5</fullName>
    </recommendedName>
</protein>
<dbReference type="PANTHER" id="PTHR20902:SF0">
    <property type="entry name" value="TRAFFICKING PROTEIN PARTICLE COMPLEX SUBUNIT 5"/>
    <property type="match status" value="1"/>
</dbReference>
<dbReference type="AlphaFoldDB" id="A0A267G4P4"/>